<dbReference type="Gene3D" id="2.40.70.10">
    <property type="entry name" value="Acid Proteases"/>
    <property type="match status" value="2"/>
</dbReference>
<evidence type="ECO:0000313" key="3">
    <source>
        <dbReference type="Proteomes" id="UP001386955"/>
    </source>
</evidence>
<feature type="transmembrane region" description="Helical" evidence="1">
    <location>
        <begin position="86"/>
        <end position="104"/>
    </location>
</feature>
<evidence type="ECO:0000313" key="2">
    <source>
        <dbReference type="EMBL" id="KAK7390583.1"/>
    </source>
</evidence>
<dbReference type="Pfam" id="PF07712">
    <property type="entry name" value="SURNod19"/>
    <property type="match status" value="1"/>
</dbReference>
<gene>
    <name evidence="2" type="ORF">VNO78_25892</name>
</gene>
<dbReference type="Proteomes" id="UP001386955">
    <property type="component" value="Unassembled WGS sequence"/>
</dbReference>
<reference evidence="2 3" key="1">
    <citation type="submission" date="2024-01" db="EMBL/GenBank/DDBJ databases">
        <title>The genomes of 5 underutilized Papilionoideae crops provide insights into root nodulation and disease resistanc.</title>
        <authorList>
            <person name="Jiang F."/>
        </authorList>
    </citation>
    <scope>NUCLEOTIDE SEQUENCE [LARGE SCALE GENOMIC DNA]</scope>
    <source>
        <strain evidence="2">DUOXIRENSHENG_FW03</strain>
        <tissue evidence="2">Leaves</tissue>
    </source>
</reference>
<proteinExistence type="predicted"/>
<dbReference type="AlphaFoldDB" id="A0AAN9XFD7"/>
<evidence type="ECO:0008006" key="4">
    <source>
        <dbReference type="Google" id="ProtNLM"/>
    </source>
</evidence>
<dbReference type="SUPFAM" id="SSF50630">
    <property type="entry name" value="Acid proteases"/>
    <property type="match status" value="1"/>
</dbReference>
<keyword evidence="1" id="KW-1133">Transmembrane helix</keyword>
<keyword evidence="1" id="KW-0472">Membrane</keyword>
<dbReference type="PANTHER" id="PTHR33390">
    <property type="entry name" value="STRESS UP-REGULATED NOD 19 PROTEIN"/>
    <property type="match status" value="1"/>
</dbReference>
<dbReference type="InterPro" id="IPR021109">
    <property type="entry name" value="Peptidase_aspartic_dom_sf"/>
</dbReference>
<comment type="caution">
    <text evidence="2">The sequence shown here is derived from an EMBL/GenBank/DDBJ whole genome shotgun (WGS) entry which is preliminary data.</text>
</comment>
<dbReference type="EMBL" id="JAYMYS010000006">
    <property type="protein sequence ID" value="KAK7390583.1"/>
    <property type="molecule type" value="Genomic_DNA"/>
</dbReference>
<sequence length="222" mass="24778">MSHPWEISVSFTPDVLLLAVKMMRPVIKQTSTAILRPQLRLRAAILNLAGDLYTQHADGIMGLGRGDLSIMDKLVEKKVISDSFSLCYGGMVLVAVLWFLVAYLPQLTWQLHLNPKVYYGKHGTVLDSGTTYAYLPESAFLAFKHADGRTLCTSTPIYGTGKEAGNEDGYLTGMSVCYPQSGSIKIRDGETLTLESRYKNEYRTGAMVQFYIYLAEQLPQKY</sequence>
<protein>
    <recommendedName>
        <fullName evidence="4">Peptidase A1 domain-containing protein</fullName>
    </recommendedName>
</protein>
<keyword evidence="3" id="KW-1185">Reference proteome</keyword>
<evidence type="ECO:0000256" key="1">
    <source>
        <dbReference type="SAM" id="Phobius"/>
    </source>
</evidence>
<dbReference type="InterPro" id="IPR011692">
    <property type="entry name" value="Stress_up-reg_Nod19"/>
</dbReference>
<keyword evidence="1" id="KW-0812">Transmembrane</keyword>
<name>A0AAN9XFD7_PSOTE</name>
<accession>A0AAN9XFD7</accession>
<dbReference type="PANTHER" id="PTHR33390:SF4">
    <property type="entry name" value="STRESS UP-REGULATED NOD 19-RELATED"/>
    <property type="match status" value="1"/>
</dbReference>
<organism evidence="2 3">
    <name type="scientific">Psophocarpus tetragonolobus</name>
    <name type="common">Winged bean</name>
    <name type="synonym">Dolichos tetragonolobus</name>
    <dbReference type="NCBI Taxonomy" id="3891"/>
    <lineage>
        <taxon>Eukaryota</taxon>
        <taxon>Viridiplantae</taxon>
        <taxon>Streptophyta</taxon>
        <taxon>Embryophyta</taxon>
        <taxon>Tracheophyta</taxon>
        <taxon>Spermatophyta</taxon>
        <taxon>Magnoliopsida</taxon>
        <taxon>eudicotyledons</taxon>
        <taxon>Gunneridae</taxon>
        <taxon>Pentapetalae</taxon>
        <taxon>rosids</taxon>
        <taxon>fabids</taxon>
        <taxon>Fabales</taxon>
        <taxon>Fabaceae</taxon>
        <taxon>Papilionoideae</taxon>
        <taxon>50 kb inversion clade</taxon>
        <taxon>NPAAA clade</taxon>
        <taxon>indigoferoid/millettioid clade</taxon>
        <taxon>Phaseoleae</taxon>
        <taxon>Psophocarpus</taxon>
    </lineage>
</organism>